<comment type="caution">
    <text evidence="2">The sequence shown here is derived from an EMBL/GenBank/DDBJ whole genome shotgun (WGS) entry which is preliminary data.</text>
</comment>
<dbReference type="SUPFAM" id="SSF57850">
    <property type="entry name" value="RING/U-box"/>
    <property type="match status" value="1"/>
</dbReference>
<dbReference type="Proteomes" id="UP000054776">
    <property type="component" value="Unassembled WGS sequence"/>
</dbReference>
<gene>
    <name evidence="2" type="primary">pip1</name>
    <name evidence="2" type="ORF">T01_7771</name>
</gene>
<feature type="transmembrane region" description="Helical" evidence="1">
    <location>
        <begin position="75"/>
        <end position="95"/>
    </location>
</feature>
<keyword evidence="1" id="KW-1133">Transmembrane helix</keyword>
<reference evidence="2 3" key="1">
    <citation type="submission" date="2015-01" db="EMBL/GenBank/DDBJ databases">
        <title>Evolution of Trichinella species and genotypes.</title>
        <authorList>
            <person name="Korhonen P.K."/>
            <person name="Edoardo P."/>
            <person name="Giuseppe L.R."/>
            <person name="Gasser R.B."/>
        </authorList>
    </citation>
    <scope>NUCLEOTIDE SEQUENCE [LARGE SCALE GENOMIC DNA]</scope>
    <source>
        <strain evidence="2">ISS3</strain>
    </source>
</reference>
<keyword evidence="1" id="KW-0812">Transmembrane</keyword>
<sequence length="151" mass="17623">MEKVKPAKRKGKKKIIVKMPRRMEIMRITTATMWSWDILVDSCAVCRNSLMECSLLQFYHELVLNARQRRSILKMWIASLLGESAIMRFTFIVLLDGLKDDVYAHLTISRGNIEDKNENLLYVKASSKFRFTVSVFRVDLFQIFQSAVLDL</sequence>
<evidence type="ECO:0000256" key="1">
    <source>
        <dbReference type="SAM" id="Phobius"/>
    </source>
</evidence>
<name>A0A0V1BGD6_TRISP</name>
<keyword evidence="3" id="KW-1185">Reference proteome</keyword>
<keyword evidence="1" id="KW-0472">Membrane</keyword>
<protein>
    <submittedName>
        <fullName evidence="2">RING-box protein pip1</fullName>
    </submittedName>
</protein>
<proteinExistence type="predicted"/>
<accession>A0A0V1BGD6</accession>
<organism evidence="2 3">
    <name type="scientific">Trichinella spiralis</name>
    <name type="common">Trichina worm</name>
    <dbReference type="NCBI Taxonomy" id="6334"/>
    <lineage>
        <taxon>Eukaryota</taxon>
        <taxon>Metazoa</taxon>
        <taxon>Ecdysozoa</taxon>
        <taxon>Nematoda</taxon>
        <taxon>Enoplea</taxon>
        <taxon>Dorylaimia</taxon>
        <taxon>Trichinellida</taxon>
        <taxon>Trichinellidae</taxon>
        <taxon>Trichinella</taxon>
    </lineage>
</organism>
<dbReference type="OrthoDB" id="8962942at2759"/>
<dbReference type="InParanoid" id="A0A0V1BGD6"/>
<evidence type="ECO:0000313" key="2">
    <source>
        <dbReference type="EMBL" id="KRY36010.1"/>
    </source>
</evidence>
<dbReference type="AlphaFoldDB" id="A0A0V1BGD6"/>
<dbReference type="EMBL" id="JYDH01000047">
    <property type="protein sequence ID" value="KRY36010.1"/>
    <property type="molecule type" value="Genomic_DNA"/>
</dbReference>
<evidence type="ECO:0000313" key="3">
    <source>
        <dbReference type="Proteomes" id="UP000054776"/>
    </source>
</evidence>